<dbReference type="Pfam" id="PF04720">
    <property type="entry name" value="PDDEXK_6"/>
    <property type="match status" value="1"/>
</dbReference>
<comment type="caution">
    <text evidence="1">The sequence shown here is derived from an EMBL/GenBank/DDBJ whole genome shotgun (WGS) entry which is preliminary data.</text>
</comment>
<dbReference type="NCBIfam" id="TIGR01615">
    <property type="entry name" value="A_thal_3542"/>
    <property type="match status" value="1"/>
</dbReference>
<protein>
    <submittedName>
        <fullName evidence="1">Uncharacterized protein</fullName>
    </submittedName>
</protein>
<gene>
    <name evidence="1" type="ORF">K7X08_023290</name>
</gene>
<dbReference type="AlphaFoldDB" id="A0A9Q1LG28"/>
<organism evidence="1 2">
    <name type="scientific">Anisodus acutangulus</name>
    <dbReference type="NCBI Taxonomy" id="402998"/>
    <lineage>
        <taxon>Eukaryota</taxon>
        <taxon>Viridiplantae</taxon>
        <taxon>Streptophyta</taxon>
        <taxon>Embryophyta</taxon>
        <taxon>Tracheophyta</taxon>
        <taxon>Spermatophyta</taxon>
        <taxon>Magnoliopsida</taxon>
        <taxon>eudicotyledons</taxon>
        <taxon>Gunneridae</taxon>
        <taxon>Pentapetalae</taxon>
        <taxon>asterids</taxon>
        <taxon>lamiids</taxon>
        <taxon>Solanales</taxon>
        <taxon>Solanaceae</taxon>
        <taxon>Solanoideae</taxon>
        <taxon>Hyoscyameae</taxon>
        <taxon>Anisodus</taxon>
    </lineage>
</organism>
<dbReference type="PANTHER" id="PTHR31579:SF39">
    <property type="entry name" value="OS01G0973600 PROTEIN"/>
    <property type="match status" value="1"/>
</dbReference>
<dbReference type="EMBL" id="JAJAGQ010000018">
    <property type="protein sequence ID" value="KAJ8535570.1"/>
    <property type="molecule type" value="Genomic_DNA"/>
</dbReference>
<dbReference type="PANTHER" id="PTHR31579">
    <property type="entry name" value="OS03G0796600 PROTEIN"/>
    <property type="match status" value="1"/>
</dbReference>
<name>A0A9Q1LG28_9SOLA</name>
<evidence type="ECO:0000313" key="2">
    <source>
        <dbReference type="Proteomes" id="UP001152561"/>
    </source>
</evidence>
<reference evidence="2" key="1">
    <citation type="journal article" date="2023" name="Proc. Natl. Acad. Sci. U.S.A.">
        <title>Genomic and structural basis for evolution of tropane alkaloid biosynthesis.</title>
        <authorList>
            <person name="Wanga Y.-J."/>
            <person name="Taina T."/>
            <person name="Yua J.-Y."/>
            <person name="Lia J."/>
            <person name="Xua B."/>
            <person name="Chenc J."/>
            <person name="D'Auriad J.C."/>
            <person name="Huanga J.-P."/>
            <person name="Huanga S.-X."/>
        </authorList>
    </citation>
    <scope>NUCLEOTIDE SEQUENCE [LARGE SCALE GENOMIC DNA]</scope>
    <source>
        <strain evidence="2">cv. KIB-2019</strain>
    </source>
</reference>
<dbReference type="InterPro" id="IPR006502">
    <property type="entry name" value="PDDEXK-like"/>
</dbReference>
<dbReference type="OrthoDB" id="691424at2759"/>
<proteinExistence type="predicted"/>
<sequence>MRSSHERRAPVAVGSAAAVNWLNRADGVVGSGGGGCYSYESEPDLAAMVSDFLESSSAGGGAESRYSSDNDSGYSDLAVLADRISLYKNSVDQYESDLTMVVHSLILSMTESCHIGRPETCNASCVRSYLVKPLQSGGYSAVMCATKWQGCGKIPGGEHEYIEVISHGNDGCSERYIIDIDFRSHFEIARAVKSYDVVLSCLPPVYVGTVTKLKLYLQAMVEAAKCSLKQNSMPLPPWRSLAYLEAKWESSSQKVVNIQVQSSVSRSNSSHRHCTELLRRIKSCIGSEIKAKRFLVSVNCRKRQGLKIERCHSSPVIP</sequence>
<evidence type="ECO:0000313" key="1">
    <source>
        <dbReference type="EMBL" id="KAJ8535570.1"/>
    </source>
</evidence>
<keyword evidence="2" id="KW-1185">Reference proteome</keyword>
<accession>A0A9Q1LG28</accession>
<dbReference type="Proteomes" id="UP001152561">
    <property type="component" value="Unassembled WGS sequence"/>
</dbReference>